<sequence length="347" mass="38643">MLSAAMPPEPTPYEGIGRCGCLSRATAGPRATPDGQAAYEREWVVRGVRHHRQMAATQAPPTYLERLRSDLDLIEAGFLKVLADSQIRNVDPNRRSSAMVYFGAAKWGWVPSGPELETRRMELLGRVREWEPLFRLLFPHPTPEVTKRLDGTLALLQRWLVRPRDTSVPATIDKAVDKVKAAVATLRKLGELLPDDAWAVRVAVDTNMLLDDPDVAIYTPLLGNRYMVHLLPVVLRELDDHKLAGRNPDIRDAAKKADRRLKGLRTNGDVLRGVRVAGDVHAVFEHIEPKGDGLPNWLDLDVPDDRFVASTLLLQSRHPGSAVYVATRDINLQTKLAAVGLPFIEKP</sequence>
<evidence type="ECO:0000256" key="1">
    <source>
        <dbReference type="ARBA" id="ARBA00022722"/>
    </source>
</evidence>
<dbReference type="Gene3D" id="3.40.50.1010">
    <property type="entry name" value="5'-nuclease"/>
    <property type="match status" value="1"/>
</dbReference>
<protein>
    <submittedName>
        <fullName evidence="6">PIN domain-containing protein</fullName>
    </submittedName>
</protein>
<keyword evidence="2" id="KW-0479">Metal-binding</keyword>
<organism evidence="6 7">
    <name type="scientific">Streptomyces sp. 900129855</name>
    <dbReference type="NCBI Taxonomy" id="3155129"/>
    <lineage>
        <taxon>Bacteria</taxon>
        <taxon>Bacillati</taxon>
        <taxon>Actinomycetota</taxon>
        <taxon>Actinomycetes</taxon>
        <taxon>Kitasatosporales</taxon>
        <taxon>Streptomycetaceae</taxon>
        <taxon>Streptomyces</taxon>
    </lineage>
</organism>
<keyword evidence="7" id="KW-1185">Reference proteome</keyword>
<evidence type="ECO:0000259" key="5">
    <source>
        <dbReference type="Pfam" id="PF13638"/>
    </source>
</evidence>
<reference evidence="6 7" key="1">
    <citation type="submission" date="2024-06" db="EMBL/GenBank/DDBJ databases">
        <title>The Natural Products Discovery Center: Release of the First 8490 Sequenced Strains for Exploring Actinobacteria Biosynthetic Diversity.</title>
        <authorList>
            <person name="Kalkreuter E."/>
            <person name="Kautsar S.A."/>
            <person name="Yang D."/>
            <person name="Bader C.D."/>
            <person name="Teijaro C.N."/>
            <person name="Fluegel L."/>
            <person name="Davis C.M."/>
            <person name="Simpson J.R."/>
            <person name="Lauterbach L."/>
            <person name="Steele A.D."/>
            <person name="Gui C."/>
            <person name="Meng S."/>
            <person name="Li G."/>
            <person name="Viehrig K."/>
            <person name="Ye F."/>
            <person name="Su P."/>
            <person name="Kiefer A.F."/>
            <person name="Nichols A."/>
            <person name="Cepeda A.J."/>
            <person name="Yan W."/>
            <person name="Fan B."/>
            <person name="Jiang Y."/>
            <person name="Adhikari A."/>
            <person name="Zheng C.-J."/>
            <person name="Schuster L."/>
            <person name="Cowan T.M."/>
            <person name="Smanski M.J."/>
            <person name="Chevrette M.G."/>
            <person name="De Carvalho L.P.S."/>
            <person name="Shen B."/>
        </authorList>
    </citation>
    <scope>NUCLEOTIDE SEQUENCE [LARGE SCALE GENOMIC DNA]</scope>
    <source>
        <strain evidence="6 7">NPDC033843</strain>
    </source>
</reference>
<dbReference type="Proteomes" id="UP001550739">
    <property type="component" value="Unassembled WGS sequence"/>
</dbReference>
<evidence type="ECO:0000256" key="2">
    <source>
        <dbReference type="ARBA" id="ARBA00022723"/>
    </source>
</evidence>
<dbReference type="Pfam" id="PF13638">
    <property type="entry name" value="PIN_4"/>
    <property type="match status" value="1"/>
</dbReference>
<evidence type="ECO:0000313" key="6">
    <source>
        <dbReference type="EMBL" id="MEU3787726.1"/>
    </source>
</evidence>
<comment type="caution">
    <text evidence="6">The sequence shown here is derived from an EMBL/GenBank/DDBJ whole genome shotgun (WGS) entry which is preliminary data.</text>
</comment>
<evidence type="ECO:0000256" key="4">
    <source>
        <dbReference type="ARBA" id="ARBA00022842"/>
    </source>
</evidence>
<keyword evidence="1" id="KW-0540">Nuclease</keyword>
<keyword evidence="3" id="KW-0378">Hydrolase</keyword>
<dbReference type="InterPro" id="IPR002716">
    <property type="entry name" value="PIN_dom"/>
</dbReference>
<evidence type="ECO:0000256" key="3">
    <source>
        <dbReference type="ARBA" id="ARBA00022801"/>
    </source>
</evidence>
<dbReference type="RefSeq" id="WP_361710413.1">
    <property type="nucleotide sequence ID" value="NZ_JBEZVE010000051.1"/>
</dbReference>
<keyword evidence="4" id="KW-0460">Magnesium</keyword>
<proteinExistence type="predicted"/>
<dbReference type="EMBL" id="JBEZVE010000051">
    <property type="protein sequence ID" value="MEU3787726.1"/>
    <property type="molecule type" value="Genomic_DNA"/>
</dbReference>
<accession>A0ABV2ZYR6</accession>
<gene>
    <name evidence="6" type="ORF">AB0E89_45700</name>
</gene>
<evidence type="ECO:0000313" key="7">
    <source>
        <dbReference type="Proteomes" id="UP001550739"/>
    </source>
</evidence>
<name>A0ABV2ZYR6_9ACTN</name>
<feature type="domain" description="PIN" evidence="5">
    <location>
        <begin position="204"/>
        <end position="341"/>
    </location>
</feature>